<dbReference type="Ensembl" id="ENSVKKT00000019209.1">
    <property type="protein sequence ID" value="ENSVKKP00000018744.1"/>
    <property type="gene ID" value="ENSVKKG00000012749.1"/>
</dbReference>
<evidence type="ECO:0000313" key="21">
    <source>
        <dbReference type="Proteomes" id="UP000694545"/>
    </source>
</evidence>
<feature type="signal peptide" evidence="18">
    <location>
        <begin position="1"/>
        <end position="21"/>
    </location>
</feature>
<keyword evidence="11" id="KW-1015">Disulfide bond</keyword>
<evidence type="ECO:0000256" key="6">
    <source>
        <dbReference type="ARBA" id="ARBA00022657"/>
    </source>
</evidence>
<evidence type="ECO:0000256" key="7">
    <source>
        <dbReference type="ARBA" id="ARBA00022692"/>
    </source>
</evidence>
<name>A0A8D2L9S3_VARKO</name>
<dbReference type="GO" id="GO:0016493">
    <property type="term" value="F:C-C chemokine receptor activity"/>
    <property type="evidence" value="ECO:0007669"/>
    <property type="project" value="TreeGrafter"/>
</dbReference>
<keyword evidence="9 16" id="KW-0297">G-protein coupled receptor</keyword>
<evidence type="ECO:0000256" key="16">
    <source>
        <dbReference type="RuleBase" id="RU000688"/>
    </source>
</evidence>
<dbReference type="GO" id="GO:0009897">
    <property type="term" value="C:external side of plasma membrane"/>
    <property type="evidence" value="ECO:0007669"/>
    <property type="project" value="TreeGrafter"/>
</dbReference>
<dbReference type="PANTHER" id="PTHR10489:SF671">
    <property type="entry name" value="C-X-C CHEMOKINE RECEPTOR TYPE 3"/>
    <property type="match status" value="1"/>
</dbReference>
<dbReference type="GO" id="GO:0019957">
    <property type="term" value="F:C-C chemokine binding"/>
    <property type="evidence" value="ECO:0007669"/>
    <property type="project" value="TreeGrafter"/>
</dbReference>
<keyword evidence="14 16" id="KW-0807">Transducer</keyword>
<dbReference type="GO" id="GO:0019722">
    <property type="term" value="P:calcium-mediated signaling"/>
    <property type="evidence" value="ECO:0007669"/>
    <property type="project" value="TreeGrafter"/>
</dbReference>
<evidence type="ECO:0000256" key="2">
    <source>
        <dbReference type="ARBA" id="ARBA00020038"/>
    </source>
</evidence>
<keyword evidence="18" id="KW-0732">Signal</keyword>
<evidence type="ECO:0000313" key="20">
    <source>
        <dbReference type="Ensembl" id="ENSVKKP00000018744.1"/>
    </source>
</evidence>
<evidence type="ECO:0000256" key="11">
    <source>
        <dbReference type="ARBA" id="ARBA00023157"/>
    </source>
</evidence>
<dbReference type="InterPro" id="IPR000355">
    <property type="entry name" value="Chemokine_rcpt"/>
</dbReference>
<protein>
    <recommendedName>
        <fullName evidence="2">C-X-C chemokine receptor type 3</fullName>
    </recommendedName>
    <alternativeName>
        <fullName evidence="15">Interferon-inducible protein 10 receptor</fullName>
    </alternativeName>
</protein>
<dbReference type="InterPro" id="IPR000276">
    <property type="entry name" value="GPCR_Rhodpsn"/>
</dbReference>
<evidence type="ECO:0000256" key="17">
    <source>
        <dbReference type="SAM" id="Phobius"/>
    </source>
</evidence>
<dbReference type="GO" id="GO:0007204">
    <property type="term" value="P:positive regulation of cytosolic calcium ion concentration"/>
    <property type="evidence" value="ECO:0007669"/>
    <property type="project" value="TreeGrafter"/>
</dbReference>
<keyword evidence="3" id="KW-1003">Cell membrane</keyword>
<feature type="transmembrane region" description="Helical" evidence="17">
    <location>
        <begin position="271"/>
        <end position="289"/>
    </location>
</feature>
<dbReference type="GO" id="GO:0006955">
    <property type="term" value="P:immune response"/>
    <property type="evidence" value="ECO:0007669"/>
    <property type="project" value="TreeGrafter"/>
</dbReference>
<proteinExistence type="inferred from homology"/>
<organism evidence="20 21">
    <name type="scientific">Varanus komodoensis</name>
    <name type="common">Komodo dragon</name>
    <dbReference type="NCBI Taxonomy" id="61221"/>
    <lineage>
        <taxon>Eukaryota</taxon>
        <taxon>Metazoa</taxon>
        <taxon>Chordata</taxon>
        <taxon>Craniata</taxon>
        <taxon>Vertebrata</taxon>
        <taxon>Euteleostomi</taxon>
        <taxon>Lepidosauria</taxon>
        <taxon>Squamata</taxon>
        <taxon>Bifurcata</taxon>
        <taxon>Unidentata</taxon>
        <taxon>Episquamata</taxon>
        <taxon>Toxicofera</taxon>
        <taxon>Anguimorpha</taxon>
        <taxon>Paleoanguimorpha</taxon>
        <taxon>Varanoidea</taxon>
        <taxon>Varanidae</taxon>
        <taxon>Varanus</taxon>
    </lineage>
</organism>
<dbReference type="Proteomes" id="UP000694545">
    <property type="component" value="Unplaced"/>
</dbReference>
<reference evidence="20" key="1">
    <citation type="submission" date="2025-08" db="UniProtKB">
        <authorList>
            <consortium name="Ensembl"/>
        </authorList>
    </citation>
    <scope>IDENTIFICATION</scope>
</reference>
<evidence type="ECO:0000256" key="12">
    <source>
        <dbReference type="ARBA" id="ARBA00023170"/>
    </source>
</evidence>
<feature type="chain" id="PRO_5033988141" description="C-X-C chemokine receptor type 3" evidence="18">
    <location>
        <begin position="22"/>
        <end position="388"/>
    </location>
</feature>
<evidence type="ECO:0000256" key="15">
    <source>
        <dbReference type="ARBA" id="ARBA00030908"/>
    </source>
</evidence>
<feature type="transmembrane region" description="Helical" evidence="17">
    <location>
        <begin position="178"/>
        <end position="198"/>
    </location>
</feature>
<keyword evidence="10 17" id="KW-0472">Membrane</keyword>
<evidence type="ECO:0000259" key="19">
    <source>
        <dbReference type="PROSITE" id="PS50262"/>
    </source>
</evidence>
<dbReference type="GO" id="GO:0060326">
    <property type="term" value="P:cell chemotaxis"/>
    <property type="evidence" value="ECO:0007669"/>
    <property type="project" value="TreeGrafter"/>
</dbReference>
<keyword evidence="21" id="KW-1185">Reference proteome</keyword>
<reference evidence="20" key="2">
    <citation type="submission" date="2025-09" db="UniProtKB">
        <authorList>
            <consortium name="Ensembl"/>
        </authorList>
    </citation>
    <scope>IDENTIFICATION</scope>
</reference>
<feature type="transmembrane region" description="Helical" evidence="17">
    <location>
        <begin position="105"/>
        <end position="125"/>
    </location>
</feature>
<dbReference type="PRINTS" id="PR00657">
    <property type="entry name" value="CCCHEMOKINER"/>
</dbReference>
<keyword evidence="7 16" id="KW-0812">Transmembrane</keyword>
<dbReference type="SUPFAM" id="SSF81321">
    <property type="entry name" value="Family A G protein-coupled receptor-like"/>
    <property type="match status" value="1"/>
</dbReference>
<dbReference type="GO" id="GO:0016494">
    <property type="term" value="F:C-X-C chemokine receptor activity"/>
    <property type="evidence" value="ECO:0007669"/>
    <property type="project" value="InterPro"/>
</dbReference>
<dbReference type="Pfam" id="PF00001">
    <property type="entry name" value="7tm_1"/>
    <property type="match status" value="1"/>
</dbReference>
<sequence>MECGLWLNCGLLWKHKLLCCANPATLEFNFSSGDYNGSDYDGNYDYNGSTCCIAPPCTSNPMQHFARHFLPPFYILIFLTGLWGNGMVIAVLLRAKEALPGTDVFIFNLALADILLVVTLPFWAAQEVHGWIFGGFLCKLVGSIFKINFYASIIFLICISIERYLSIVFVIRMYNRNVTSQIFCISLSVWVLCILLTLPDFNFLTVEFDSRQNITSCFLSFPPHSAQGWKIALSILNQLVVFLLPLITMAYCYIHIIFTLLLSKGFQKHKALRVILAVVITFFLCWSPYHFTQMINTLIDCDVITRDCKLEEEVDIALIVTTTLGFLHCCLNPLLYAFVSVKFQRRFLELLAWLGCVSKSFLKKHTRRSGYLKDSTWSGSTEASYTGV</sequence>
<evidence type="ECO:0000256" key="9">
    <source>
        <dbReference type="ARBA" id="ARBA00023040"/>
    </source>
</evidence>
<keyword evidence="4" id="KW-0145">Chemotaxis</keyword>
<dbReference type="PANTHER" id="PTHR10489">
    <property type="entry name" value="CELL ADHESION MOLECULE"/>
    <property type="match status" value="1"/>
</dbReference>
<dbReference type="InterPro" id="IPR050119">
    <property type="entry name" value="CCR1-9-like"/>
</dbReference>
<dbReference type="PROSITE" id="PS50262">
    <property type="entry name" value="G_PROTEIN_RECEP_F1_2"/>
    <property type="match status" value="1"/>
</dbReference>
<evidence type="ECO:0000256" key="18">
    <source>
        <dbReference type="SAM" id="SignalP"/>
    </source>
</evidence>
<comment type="similarity">
    <text evidence="16">Belongs to the G-protein coupled receptor 1 family.</text>
</comment>
<dbReference type="OMA" id="LICISFE"/>
<evidence type="ECO:0000256" key="8">
    <source>
        <dbReference type="ARBA" id="ARBA00022989"/>
    </source>
</evidence>
<keyword evidence="13" id="KW-0325">Glycoprotein</keyword>
<feature type="domain" description="G-protein coupled receptors family 1 profile" evidence="19">
    <location>
        <begin position="84"/>
        <end position="336"/>
    </location>
</feature>
<keyword evidence="8 17" id="KW-1133">Transmembrane helix</keyword>
<evidence type="ECO:0000256" key="3">
    <source>
        <dbReference type="ARBA" id="ARBA00022475"/>
    </source>
</evidence>
<dbReference type="GO" id="GO:0001525">
    <property type="term" value="P:angiogenesis"/>
    <property type="evidence" value="ECO:0007669"/>
    <property type="project" value="UniProtKB-KW"/>
</dbReference>
<evidence type="ECO:0000256" key="5">
    <source>
        <dbReference type="ARBA" id="ARBA00022641"/>
    </source>
</evidence>
<keyword evidence="6" id="KW-0037">Angiogenesis</keyword>
<evidence type="ECO:0000256" key="10">
    <source>
        <dbReference type="ARBA" id="ARBA00023136"/>
    </source>
</evidence>
<feature type="transmembrane region" description="Helical" evidence="17">
    <location>
        <begin position="73"/>
        <end position="93"/>
    </location>
</feature>
<evidence type="ECO:0000256" key="14">
    <source>
        <dbReference type="ARBA" id="ARBA00023224"/>
    </source>
</evidence>
<keyword evidence="5" id="KW-0765">Sulfation</keyword>
<dbReference type="InterPro" id="IPR017452">
    <property type="entry name" value="GPCR_Rhodpsn_7TM"/>
</dbReference>
<dbReference type="AlphaFoldDB" id="A0A8D2L9S3"/>
<feature type="transmembrane region" description="Helical" evidence="17">
    <location>
        <begin position="239"/>
        <end position="262"/>
    </location>
</feature>
<evidence type="ECO:0000256" key="13">
    <source>
        <dbReference type="ARBA" id="ARBA00023180"/>
    </source>
</evidence>
<keyword evidence="12 16" id="KW-0675">Receptor</keyword>
<feature type="transmembrane region" description="Helical" evidence="17">
    <location>
        <begin position="316"/>
        <end position="339"/>
    </location>
</feature>
<accession>A0A8D2L9S3</accession>
<comment type="subcellular location">
    <subcellularLocation>
        <location evidence="1">Cell membrane</location>
        <topology evidence="1">Multi-pass membrane protein</topology>
    </subcellularLocation>
</comment>
<dbReference type="PRINTS" id="PR00237">
    <property type="entry name" value="GPCRRHODOPSN"/>
</dbReference>
<evidence type="ECO:0000256" key="4">
    <source>
        <dbReference type="ARBA" id="ARBA00022500"/>
    </source>
</evidence>
<dbReference type="GO" id="GO:0002685">
    <property type="term" value="P:regulation of leukocyte migration"/>
    <property type="evidence" value="ECO:0007669"/>
    <property type="project" value="InterPro"/>
</dbReference>
<dbReference type="InterPro" id="IPR004070">
    <property type="entry name" value="Chemokine_CXCR3"/>
</dbReference>
<dbReference type="PROSITE" id="PS00237">
    <property type="entry name" value="G_PROTEIN_RECEP_F1_1"/>
    <property type="match status" value="1"/>
</dbReference>
<dbReference type="Gene3D" id="1.20.1070.10">
    <property type="entry name" value="Rhodopsin 7-helix transmembrane proteins"/>
    <property type="match status" value="1"/>
</dbReference>
<dbReference type="PRINTS" id="PR01532">
    <property type="entry name" value="CXCCHMKINER3"/>
</dbReference>
<dbReference type="GO" id="GO:0006954">
    <property type="term" value="P:inflammatory response"/>
    <property type="evidence" value="ECO:0007669"/>
    <property type="project" value="InterPro"/>
</dbReference>
<evidence type="ECO:0000256" key="1">
    <source>
        <dbReference type="ARBA" id="ARBA00004651"/>
    </source>
</evidence>